<evidence type="ECO:0008006" key="4">
    <source>
        <dbReference type="Google" id="ProtNLM"/>
    </source>
</evidence>
<comment type="caution">
    <text evidence="2">The sequence shown here is derived from an EMBL/GenBank/DDBJ whole genome shotgun (WGS) entry which is preliminary data.</text>
</comment>
<dbReference type="EMBL" id="NJIH01000004">
    <property type="protein sequence ID" value="OWT62013.1"/>
    <property type="molecule type" value="Genomic_DNA"/>
</dbReference>
<sequence>MAEYNSGAINSVDTPAAFGQGQDAIVRRWMVELSLAKKRMKPWHDRCKKLWDLYHGSSVGRKKNSYNCLYANTEILAPAVYNSLPQPDVRRRFGDTDALGKAIAEVMNRSLMFQHQTTDFDTEIRYDVLEMLVLGRGISRVRYVPDLVQVGDTAQTGKESDETQWDHEAQEGEQNEELAWENAPIEHVAWDKYLCGPGRTFKEIPWWAFRHDLNREELIRRFGKGIGNTIPLNGGPDDPELQRVTDDQTMALFKTAEIWEIWDKESRTVIWVCQQYPKNPCKTEEDPLELDHFFPLPEPLRALDDSDTFNPTALYDQYREQAEELDRISTRINKLVDACKARAIYDPSLGTQISELFRGADNDLVPAAESVRQLYENGGIEKAIWFAPIEQIVAVVKTLYEQRAECKQVIFELTGIADIMRGATDPAETYGAQALKTQFGMTRLARMQRAVQRYIRDIIRLQAQVICNKFGLDTLRQMTALPFPTQAQVAMQQVQLMMAAQTARAQGQQPPPMPPKPITWEDIDAALKNDLQRTFKVDIETDSTIAAIQQEDASDLETVISALVQLTKEVGPLVQMGILPFPAFKEMMLMVARKFRMGNAVEDAIETMQPPPKGQPPLQLQVEQLRQQGKQAEIAAETQAAEHKAALDAQTAQAEQQAQAAQAAQETSLEAQRNQLQMEQDAALERMRAANEMALERFKAEMQAAVQQQTQAMQQQFQLLIAVLNNRAKVEVAEVAAGAQLAGTQIAAANAASAESENA</sequence>
<feature type="compositionally biased region" description="Low complexity" evidence="1">
    <location>
        <begin position="647"/>
        <end position="672"/>
    </location>
</feature>
<dbReference type="OrthoDB" id="9135423at2"/>
<reference evidence="3" key="1">
    <citation type="submission" date="2017-06" db="EMBL/GenBank/DDBJ databases">
        <title>Herbaspirillum phytohormonus sp. nov., isolated from the root nodule of Robinia pseudoacacia in lead-zinc mine.</title>
        <authorList>
            <person name="Fan M."/>
            <person name="Lin Y."/>
        </authorList>
    </citation>
    <scope>NUCLEOTIDE SEQUENCE [LARGE SCALE GENOMIC DNA]</scope>
    <source>
        <strain evidence="3">SC-089</strain>
    </source>
</reference>
<dbReference type="AlphaFoldDB" id="A0A225MNS2"/>
<accession>A0A225MNS2</accession>
<name>A0A225MNS2_9BURK</name>
<feature type="region of interest" description="Disordered" evidence="1">
    <location>
        <begin position="627"/>
        <end position="674"/>
    </location>
</feature>
<organism evidence="2 3">
    <name type="scientific">Candidimonas nitroreducens</name>
    <dbReference type="NCBI Taxonomy" id="683354"/>
    <lineage>
        <taxon>Bacteria</taxon>
        <taxon>Pseudomonadati</taxon>
        <taxon>Pseudomonadota</taxon>
        <taxon>Betaproteobacteria</taxon>
        <taxon>Burkholderiales</taxon>
        <taxon>Alcaligenaceae</taxon>
        <taxon>Candidimonas</taxon>
    </lineage>
</organism>
<evidence type="ECO:0000313" key="3">
    <source>
        <dbReference type="Proteomes" id="UP000214603"/>
    </source>
</evidence>
<dbReference type="Proteomes" id="UP000214603">
    <property type="component" value="Unassembled WGS sequence"/>
</dbReference>
<keyword evidence="3" id="KW-1185">Reference proteome</keyword>
<proteinExistence type="predicted"/>
<gene>
    <name evidence="2" type="ORF">CEY11_09410</name>
</gene>
<evidence type="ECO:0000256" key="1">
    <source>
        <dbReference type="SAM" id="MobiDB-lite"/>
    </source>
</evidence>
<dbReference type="RefSeq" id="WP_088603101.1">
    <property type="nucleotide sequence ID" value="NZ_NJIH01000004.1"/>
</dbReference>
<evidence type="ECO:0000313" key="2">
    <source>
        <dbReference type="EMBL" id="OWT62013.1"/>
    </source>
</evidence>
<protein>
    <recommendedName>
        <fullName evidence="4">Portal protein</fullName>
    </recommendedName>
</protein>